<feature type="transmembrane region" description="Helical" evidence="9">
    <location>
        <begin position="904"/>
        <end position="922"/>
    </location>
</feature>
<dbReference type="KEGG" id="anf:AQPE_0037"/>
<gene>
    <name evidence="10" type="ORF">AQPE_0037</name>
</gene>
<evidence type="ECO:0000256" key="7">
    <source>
        <dbReference type="ARBA" id="ARBA00023136"/>
    </source>
</evidence>
<feature type="transmembrane region" description="Helical" evidence="9">
    <location>
        <begin position="1008"/>
        <end position="1034"/>
    </location>
</feature>
<evidence type="ECO:0000313" key="10">
    <source>
        <dbReference type="EMBL" id="BBE15901.1"/>
    </source>
</evidence>
<proteinExistence type="inferred from homology"/>
<dbReference type="Gene3D" id="1.20.1640.10">
    <property type="entry name" value="Multidrug efflux transporter AcrB transmembrane domain"/>
    <property type="match status" value="2"/>
</dbReference>
<dbReference type="InterPro" id="IPR027463">
    <property type="entry name" value="AcrB_DN_DC_subdom"/>
</dbReference>
<feature type="transmembrane region" description="Helical" evidence="9">
    <location>
        <begin position="484"/>
        <end position="507"/>
    </location>
</feature>
<dbReference type="Gene3D" id="3.30.2090.10">
    <property type="entry name" value="Multidrug efflux transporter AcrB TolC docking domain, DN and DC subdomains"/>
    <property type="match status" value="2"/>
</dbReference>
<dbReference type="GO" id="GO:0015562">
    <property type="term" value="F:efflux transmembrane transporter activity"/>
    <property type="evidence" value="ECO:0007669"/>
    <property type="project" value="InterPro"/>
</dbReference>
<dbReference type="GO" id="GO:0008324">
    <property type="term" value="F:monoatomic cation transmembrane transporter activity"/>
    <property type="evidence" value="ECO:0007669"/>
    <property type="project" value="InterPro"/>
</dbReference>
<feature type="transmembrane region" description="Helical" evidence="9">
    <location>
        <begin position="452"/>
        <end position="472"/>
    </location>
</feature>
<keyword evidence="7 9" id="KW-0472">Membrane</keyword>
<evidence type="ECO:0000256" key="8">
    <source>
        <dbReference type="SAM" id="Coils"/>
    </source>
</evidence>
<keyword evidence="8" id="KW-0175">Coiled coil</keyword>
<evidence type="ECO:0000256" key="4">
    <source>
        <dbReference type="ARBA" id="ARBA00022475"/>
    </source>
</evidence>
<dbReference type="InterPro" id="IPR004763">
    <property type="entry name" value="CusA-like"/>
</dbReference>
<organism evidence="10 11">
    <name type="scientific">Aquipluma nitroreducens</name>
    <dbReference type="NCBI Taxonomy" id="2010828"/>
    <lineage>
        <taxon>Bacteria</taxon>
        <taxon>Pseudomonadati</taxon>
        <taxon>Bacteroidota</taxon>
        <taxon>Bacteroidia</taxon>
        <taxon>Marinilabiliales</taxon>
        <taxon>Prolixibacteraceae</taxon>
        <taxon>Aquipluma</taxon>
    </lineage>
</organism>
<dbReference type="Gene3D" id="1.20.1600.10">
    <property type="entry name" value="Outer membrane efflux proteins (OEP)"/>
    <property type="match status" value="1"/>
</dbReference>
<feature type="coiled-coil region" evidence="8">
    <location>
        <begin position="1224"/>
        <end position="1251"/>
    </location>
</feature>
<dbReference type="SUPFAM" id="SSF82866">
    <property type="entry name" value="Multidrug efflux transporter AcrB transmembrane domain"/>
    <property type="match status" value="2"/>
</dbReference>
<feature type="transmembrane region" description="Helical" evidence="9">
    <location>
        <begin position="393"/>
        <end position="416"/>
    </location>
</feature>
<keyword evidence="3" id="KW-0813">Transport</keyword>
<dbReference type="PRINTS" id="PR00702">
    <property type="entry name" value="ACRIFLAVINRP"/>
</dbReference>
<dbReference type="SUPFAM" id="SSF82693">
    <property type="entry name" value="Multidrug efflux transporter AcrB pore domain, PN1, PN2, PC1 and PC2 subdomains"/>
    <property type="match status" value="2"/>
</dbReference>
<feature type="transmembrane region" description="Helical" evidence="9">
    <location>
        <begin position="977"/>
        <end position="996"/>
    </location>
</feature>
<evidence type="ECO:0000256" key="9">
    <source>
        <dbReference type="SAM" id="Phobius"/>
    </source>
</evidence>
<dbReference type="GO" id="GO:0005886">
    <property type="term" value="C:plasma membrane"/>
    <property type="evidence" value="ECO:0007669"/>
    <property type="project" value="UniProtKB-SubCell"/>
</dbReference>
<comment type="similarity">
    <text evidence="2">Belongs to the resistance-nodulation-cell division (RND) (TC 2.A.6) family.</text>
</comment>
<evidence type="ECO:0000256" key="6">
    <source>
        <dbReference type="ARBA" id="ARBA00022989"/>
    </source>
</evidence>
<keyword evidence="6 9" id="KW-1133">Transmembrane helix</keyword>
<dbReference type="GO" id="GO:0042910">
    <property type="term" value="F:xenobiotic transmembrane transporter activity"/>
    <property type="evidence" value="ECO:0007669"/>
    <property type="project" value="TreeGrafter"/>
</dbReference>
<sequence>MIERIIHFSIKNKFIVGLFIVALIGWGGYSLVRLPIDAIPDITNNQVQVISIAPSLAVQEVESFITAPIEVAVASIPDIIELRSISRLGLSVITVVFKDDVDVYWARQQLNERLKEAEEDIPAGLAKIELAPISSGLGEIFQYRLAVDKGLEKKYNPMELRTLQDWVVRREMLGTPGVADINSYGGFVKQYEIAVNPERLRGMNLSLTDIFSALEKNNENTGSAYIDKKPNAYFIRGIGLVKTIDDIEKIVVKNNNSGIPILVRDIATVQYGSAIRYGAFVVDTTEAVGGVVMMLKGANAHQVIDDVETRIATIQKSLPDGVKIEPFLNRSDLVGRAIGTVSRNLLEGALIVIFILVLMLGNVRAGLIVASVIPLSMLFAISLMNLFGVSGNLMSLGAIDFGLIVDGAVIIVESVVHRIFMSKQHHVGVEKLTQEQMDENVFESAKRMMSSATFGQVIILIVYLPIMALVGIEGKMFRPMAQVVVFALVGAAILSLTYVPMVSSLFLSKKTEHKRTISDRLMDRLHKAFNPVINFALKFKLLVSASAIVLFLISILLFTRLGGEFIPQLEEGDLAAGVMTLQGGSLSHTVEMVEKANKILLDNFPEIKHTVCKIGAGEIPTDPTPMETGDYIITLKDKDEWTSARTREELVAKMEEALIPLAGVKFEFQQPIQMRFNELMTGSKQDVAIKIFGDDLNTLAEKASEVERIIMNIEGVEDINVEKVTGLSQVQVDYNRDRLAQYGLSVEDVNRVLRAAFAGSQAGVVFDEEKRFGLVVRLDKDYRQSLDDVKNLSVALPNGGQIPFEQVADISIRSGPAQVSREDTKRRITVGFNVRNRDVAAVIQDVSGKIDRQVKLPAAYYVSYGGQFENLEAAKNRLAIAVPVALLLIFVLLYFSFNSIKQSLLIFTAVPMSAIGGVFALWMRGMNFSISAGVGFIALFGVAVLNGIVLIAEFNRLEKEGVTDITERVKKGLHTRLRPVIMTAAVASLGFLPMALSSSAGAEVQKPLATVVIGGLITATLLTLVILPIFYIFFSRKFRFPMENNSVKTLIVLLMLIFGSSFLSPIQAQKAKTINLHEAIQMALDSNLNVRSSAYSVEVQKALKGASWDLDKTNIDMQFGQFNSYTKDNSFTLSQSFAFPSVYINQNKLGKANVKSSEWQLKTSQLETATQVKQVYWQLAYLHTKQKLLTYQDSLFSGFSRAAELRAKVGETNKLEMITARSQSMEIKNQLQQLISDKAILNRQLQTLLNVRMALYPADTVLRRIDFTPTANSSALSDNPSISYTNQQVQVSHIEKQLEVSRALPDFSIGYFSQTMQGTQEVNGVPRFFGSGDRFNGIQAGIAIPLWVSPFASKVKAAKIKEQIASTNAEQYTKSLQGNYQSLLDEFEKYSKSIDYYEKQAVPEANLIIDQSTRAYKAGALDYLDYVLSLSRALTIKQNYLDAINSCNQTIINIEFISGKTF</sequence>
<feature type="transmembrane region" description="Helical" evidence="9">
    <location>
        <begin position="528"/>
        <end position="558"/>
    </location>
</feature>
<dbReference type="SUPFAM" id="SSF82714">
    <property type="entry name" value="Multidrug efflux transporter AcrB TolC docking domain, DN and DC subdomains"/>
    <property type="match status" value="2"/>
</dbReference>
<dbReference type="Pfam" id="PF00873">
    <property type="entry name" value="ACR_tran"/>
    <property type="match status" value="1"/>
</dbReference>
<feature type="transmembrane region" description="Helical" evidence="9">
    <location>
        <begin position="367"/>
        <end position="387"/>
    </location>
</feature>
<reference evidence="10" key="1">
    <citation type="journal article" date="2020" name="Int. J. Syst. Evol. Microbiol.">
        <title>Aquipluma nitroreducens gen. nov. sp. nov., a novel facultatively anaerobic bacterium isolated from a freshwater lake.</title>
        <authorList>
            <person name="Watanabe M."/>
            <person name="Kojima H."/>
            <person name="Fukui M."/>
        </authorList>
    </citation>
    <scope>NUCLEOTIDE SEQUENCE</scope>
    <source>
        <strain evidence="10">MeG22</strain>
    </source>
</reference>
<evidence type="ECO:0000256" key="2">
    <source>
        <dbReference type="ARBA" id="ARBA00010942"/>
    </source>
</evidence>
<dbReference type="PANTHER" id="PTHR32063:SF24">
    <property type="entry name" value="CATION EFFLUX SYSTEM (ACRB_ACRD_ACRF FAMILY)"/>
    <property type="match status" value="1"/>
</dbReference>
<keyword evidence="4" id="KW-1003">Cell membrane</keyword>
<dbReference type="Gene3D" id="3.30.70.1440">
    <property type="entry name" value="Multidrug efflux transporter AcrB pore domain"/>
    <property type="match status" value="1"/>
</dbReference>
<feature type="transmembrane region" description="Helical" evidence="9">
    <location>
        <begin position="928"/>
        <end position="952"/>
    </location>
</feature>
<feature type="transmembrane region" description="Helical" evidence="9">
    <location>
        <begin position="878"/>
        <end position="897"/>
    </location>
</feature>
<dbReference type="InterPro" id="IPR001036">
    <property type="entry name" value="Acrflvin-R"/>
</dbReference>
<dbReference type="PANTHER" id="PTHR32063">
    <property type="match status" value="1"/>
</dbReference>
<protein>
    <submittedName>
        <fullName evidence="10">Cobalt-zinc-cadmium resistance protein CzcA</fullName>
    </submittedName>
</protein>
<evidence type="ECO:0000256" key="5">
    <source>
        <dbReference type="ARBA" id="ARBA00022692"/>
    </source>
</evidence>
<comment type="subcellular location">
    <subcellularLocation>
        <location evidence="1">Cell membrane</location>
        <topology evidence="1">Multi-pass membrane protein</topology>
    </subcellularLocation>
</comment>
<dbReference type="Gene3D" id="3.30.70.1320">
    <property type="entry name" value="Multidrug efflux transporter AcrB pore domain like"/>
    <property type="match status" value="1"/>
</dbReference>
<dbReference type="SUPFAM" id="SSF56954">
    <property type="entry name" value="Outer membrane efflux proteins (OEP)"/>
    <property type="match status" value="1"/>
</dbReference>
<dbReference type="NCBIfam" id="TIGR00914">
    <property type="entry name" value="2A0601"/>
    <property type="match status" value="1"/>
</dbReference>
<feature type="transmembrane region" description="Helical" evidence="9">
    <location>
        <begin position="341"/>
        <end position="360"/>
    </location>
</feature>
<name>A0A5K7S2L6_9BACT</name>
<keyword evidence="5 9" id="KW-0812">Transmembrane</keyword>
<dbReference type="RefSeq" id="WP_318349018.1">
    <property type="nucleotide sequence ID" value="NZ_AP018694.1"/>
</dbReference>
<evidence type="ECO:0000256" key="1">
    <source>
        <dbReference type="ARBA" id="ARBA00004651"/>
    </source>
</evidence>
<accession>A0A5K7S2L6</accession>
<evidence type="ECO:0000313" key="11">
    <source>
        <dbReference type="Proteomes" id="UP001193389"/>
    </source>
</evidence>
<feature type="transmembrane region" description="Helical" evidence="9">
    <location>
        <begin position="12"/>
        <end position="32"/>
    </location>
</feature>
<feature type="transmembrane region" description="Helical" evidence="9">
    <location>
        <begin position="1046"/>
        <end position="1066"/>
    </location>
</feature>
<dbReference type="EMBL" id="AP018694">
    <property type="protein sequence ID" value="BBE15901.1"/>
    <property type="molecule type" value="Genomic_DNA"/>
</dbReference>
<dbReference type="Gene3D" id="3.30.70.1430">
    <property type="entry name" value="Multidrug efflux transporter AcrB pore domain"/>
    <property type="match status" value="2"/>
</dbReference>
<dbReference type="Proteomes" id="UP001193389">
    <property type="component" value="Chromosome"/>
</dbReference>
<evidence type="ECO:0000256" key="3">
    <source>
        <dbReference type="ARBA" id="ARBA00022448"/>
    </source>
</evidence>
<keyword evidence="11" id="KW-1185">Reference proteome</keyword>